<feature type="domain" description="PhoD-like phosphatase metallophosphatase" evidence="1">
    <location>
        <begin position="101"/>
        <end position="361"/>
    </location>
</feature>
<dbReference type="InterPro" id="IPR052900">
    <property type="entry name" value="Phospholipid_Metab_Enz"/>
</dbReference>
<evidence type="ECO:0000313" key="3">
    <source>
        <dbReference type="Proteomes" id="UP001595974"/>
    </source>
</evidence>
<dbReference type="InterPro" id="IPR029052">
    <property type="entry name" value="Metallo-depent_PP-like"/>
</dbReference>
<dbReference type="RefSeq" id="WP_157748396.1">
    <property type="nucleotide sequence ID" value="NZ_JBHSOG010000102.1"/>
</dbReference>
<evidence type="ECO:0000313" key="2">
    <source>
        <dbReference type="EMBL" id="MFC5772018.1"/>
    </source>
</evidence>
<dbReference type="InterPro" id="IPR018946">
    <property type="entry name" value="PhoD-like_MPP"/>
</dbReference>
<comment type="caution">
    <text evidence="2">The sequence shown here is derived from an EMBL/GenBank/DDBJ whole genome shotgun (WGS) entry which is preliminary data.</text>
</comment>
<dbReference type="CDD" id="cd07389">
    <property type="entry name" value="MPP_PhoD"/>
    <property type="match status" value="1"/>
</dbReference>
<keyword evidence="3" id="KW-1185">Reference proteome</keyword>
<evidence type="ECO:0000259" key="1">
    <source>
        <dbReference type="Pfam" id="PF09423"/>
    </source>
</evidence>
<dbReference type="Gene3D" id="3.60.21.70">
    <property type="entry name" value="PhoD-like phosphatase"/>
    <property type="match status" value="1"/>
</dbReference>
<dbReference type="PANTHER" id="PTHR43606">
    <property type="entry name" value="PHOSPHATASE, PUTATIVE (AFU_ORTHOLOGUE AFUA_6G08710)-RELATED"/>
    <property type="match status" value="1"/>
</dbReference>
<name>A0ABW1AXG5_9RHOO</name>
<gene>
    <name evidence="2" type="ORF">ACFPTN_21770</name>
</gene>
<organism evidence="2 3">
    <name type="scientific">Thauera sinica</name>
    <dbReference type="NCBI Taxonomy" id="2665146"/>
    <lineage>
        <taxon>Bacteria</taxon>
        <taxon>Pseudomonadati</taxon>
        <taxon>Pseudomonadota</taxon>
        <taxon>Betaproteobacteria</taxon>
        <taxon>Rhodocyclales</taxon>
        <taxon>Zoogloeaceae</taxon>
        <taxon>Thauera</taxon>
    </lineage>
</organism>
<dbReference type="EMBL" id="JBHSOG010000102">
    <property type="protein sequence ID" value="MFC5772018.1"/>
    <property type="molecule type" value="Genomic_DNA"/>
</dbReference>
<dbReference type="Proteomes" id="UP001595974">
    <property type="component" value="Unassembled WGS sequence"/>
</dbReference>
<accession>A0ABW1AXG5</accession>
<dbReference type="Pfam" id="PF09423">
    <property type="entry name" value="PhoD"/>
    <property type="match status" value="1"/>
</dbReference>
<sequence length="475" mass="53915">METPNHDEGWRYERFALLPELDWVGVTEIEFEGTSRYLHIEAGLLPSAVADSTTYAGLDWASLGEGCRARLKCTPAAEGEFSFFLGSCRHRGFGPWRSGDQVFQTMLDEHLRNDSAFLILCGDQVYCDHPIGNLLPVLPAVHANRPPESLGGYFGKYRNDFALPNFRKVLRTLPVYMIFDDHEIRDNWAGYKYRARGASGPHEKWPRDTLEWGLRSYLAYQGSHSPVVSPFSKRRLAELASEDDLASHRWWYRFDWGCAQFMVLDTRSDRTEPGPPDAVLLGEEQMAALKEFVCEDTGCYKFVVSPVPIAPDTGSSSLKHVDTWRAYPEQRRELLDFIVEKAPIIPVFLSGDLHLSRVVSIRSTEMPSLYVPCVMSSALNWFIFGVQERGGPLGHLTGHLEDGPLPSTIDELKLRPRQREGPYFVTNETEALLYNNFVHVSVSADRLKVRTIRGNAKKQAGTWSFEIPRVRLENK</sequence>
<dbReference type="SUPFAM" id="SSF56300">
    <property type="entry name" value="Metallo-dependent phosphatases"/>
    <property type="match status" value="1"/>
</dbReference>
<protein>
    <submittedName>
        <fullName evidence="2">Alkaline phosphatase D family protein</fullName>
    </submittedName>
</protein>
<dbReference type="PANTHER" id="PTHR43606:SF2">
    <property type="entry name" value="ALKALINE PHOSPHATASE FAMILY PROTEIN (AFU_ORTHOLOGUE AFUA_5G03860)"/>
    <property type="match status" value="1"/>
</dbReference>
<reference evidence="3" key="1">
    <citation type="journal article" date="2019" name="Int. J. Syst. Evol. Microbiol.">
        <title>The Global Catalogue of Microorganisms (GCM) 10K type strain sequencing project: providing services to taxonomists for standard genome sequencing and annotation.</title>
        <authorList>
            <consortium name="The Broad Institute Genomics Platform"/>
            <consortium name="The Broad Institute Genome Sequencing Center for Infectious Disease"/>
            <person name="Wu L."/>
            <person name="Ma J."/>
        </authorList>
    </citation>
    <scope>NUCLEOTIDE SEQUENCE [LARGE SCALE GENOMIC DNA]</scope>
    <source>
        <strain evidence="3">SHR3</strain>
    </source>
</reference>
<proteinExistence type="predicted"/>
<dbReference type="InterPro" id="IPR038607">
    <property type="entry name" value="PhoD-like_sf"/>
</dbReference>